<dbReference type="GO" id="GO:1990904">
    <property type="term" value="C:ribonucleoprotein complex"/>
    <property type="evidence" value="ECO:0007669"/>
    <property type="project" value="UniProtKB-KW"/>
</dbReference>
<comment type="similarity">
    <text evidence="1 4">Belongs to the universal ribosomal protein uS19 family.</text>
</comment>
<dbReference type="Pfam" id="PF00203">
    <property type="entry name" value="Ribosomal_S19"/>
    <property type="match status" value="1"/>
</dbReference>
<dbReference type="PANTHER" id="PTHR11880:SF67">
    <property type="entry name" value="SMALL RIBOSOMAL SUBUNIT PROTEIN US19M"/>
    <property type="match status" value="1"/>
</dbReference>
<dbReference type="PRINTS" id="PR00975">
    <property type="entry name" value="RIBOSOMALS19"/>
</dbReference>
<dbReference type="InterPro" id="IPR020934">
    <property type="entry name" value="Ribosomal_uS19_CS"/>
</dbReference>
<dbReference type="EMBL" id="KZ772682">
    <property type="protein sequence ID" value="PTQ46721.1"/>
    <property type="molecule type" value="Genomic_DNA"/>
</dbReference>
<dbReference type="Gene3D" id="3.30.860.10">
    <property type="entry name" value="30s Ribosomal Protein S19, Chain A"/>
    <property type="match status" value="1"/>
</dbReference>
<evidence type="ECO:0000256" key="4">
    <source>
        <dbReference type="RuleBase" id="RU003485"/>
    </source>
</evidence>
<dbReference type="SUPFAM" id="SSF54570">
    <property type="entry name" value="Ribosomal protein S19"/>
    <property type="match status" value="1"/>
</dbReference>
<evidence type="ECO:0000256" key="1">
    <source>
        <dbReference type="ARBA" id="ARBA00007345"/>
    </source>
</evidence>
<sequence length="107" mass="12040">MVVRSDTVQWAEDLRSCILPQFVGCYAQIYNGKGFVGLKIDEEMVGHKFGEFASTRKTSSLGKRALPSKTKIKPIKKVRYSISSTNSAPWDPKVDVSDYVRIPHGYQ</sequence>
<dbReference type="Proteomes" id="UP000244005">
    <property type="component" value="Unassembled WGS sequence"/>
</dbReference>
<evidence type="ECO:0000256" key="2">
    <source>
        <dbReference type="ARBA" id="ARBA00022980"/>
    </source>
</evidence>
<dbReference type="GO" id="GO:0003723">
    <property type="term" value="F:RNA binding"/>
    <property type="evidence" value="ECO:0007669"/>
    <property type="project" value="InterPro"/>
</dbReference>
<proteinExistence type="inferred from homology"/>
<keyword evidence="3 4" id="KW-0687">Ribonucleoprotein</keyword>
<gene>
    <name evidence="5" type="ORF">MARPO_0010s0113</name>
</gene>
<name>A0A2R6XKW7_MARPO</name>
<keyword evidence="2 4" id="KW-0689">Ribosomal protein</keyword>
<dbReference type="PROSITE" id="PS00323">
    <property type="entry name" value="RIBOSOMAL_S19"/>
    <property type="match status" value="1"/>
</dbReference>
<organism evidence="5 6">
    <name type="scientific">Marchantia polymorpha</name>
    <name type="common">Common liverwort</name>
    <name type="synonym">Marchantia aquatica</name>
    <dbReference type="NCBI Taxonomy" id="3197"/>
    <lineage>
        <taxon>Eukaryota</taxon>
        <taxon>Viridiplantae</taxon>
        <taxon>Streptophyta</taxon>
        <taxon>Embryophyta</taxon>
        <taxon>Marchantiophyta</taxon>
        <taxon>Marchantiopsida</taxon>
        <taxon>Marchantiidae</taxon>
        <taxon>Marchantiales</taxon>
        <taxon>Marchantiaceae</taxon>
        <taxon>Marchantia</taxon>
    </lineage>
</organism>
<protein>
    <recommendedName>
        <fullName evidence="7">Ribosomal protein S19</fullName>
    </recommendedName>
</protein>
<evidence type="ECO:0000313" key="6">
    <source>
        <dbReference type="Proteomes" id="UP000244005"/>
    </source>
</evidence>
<dbReference type="InterPro" id="IPR002222">
    <property type="entry name" value="Ribosomal_uS19"/>
</dbReference>
<dbReference type="AlphaFoldDB" id="A0A2R6XKW7"/>
<keyword evidence="6" id="KW-1185">Reference proteome</keyword>
<dbReference type="HAMAP" id="MF_00531">
    <property type="entry name" value="Ribosomal_uS19"/>
    <property type="match status" value="1"/>
</dbReference>
<evidence type="ECO:0008006" key="7">
    <source>
        <dbReference type="Google" id="ProtNLM"/>
    </source>
</evidence>
<dbReference type="GO" id="GO:0003735">
    <property type="term" value="F:structural constituent of ribosome"/>
    <property type="evidence" value="ECO:0007669"/>
    <property type="project" value="InterPro"/>
</dbReference>
<dbReference type="Gramene" id="Mp5g23450.1">
    <property type="protein sequence ID" value="Mp5g23450.1.cds"/>
    <property type="gene ID" value="Mp5g23450"/>
</dbReference>
<dbReference type="PANTHER" id="PTHR11880">
    <property type="entry name" value="RIBOSOMAL PROTEIN S19P FAMILY MEMBER"/>
    <property type="match status" value="1"/>
</dbReference>
<evidence type="ECO:0000313" key="5">
    <source>
        <dbReference type="EMBL" id="PTQ46721.1"/>
    </source>
</evidence>
<dbReference type="InterPro" id="IPR023575">
    <property type="entry name" value="Ribosomal_uS19_SF"/>
</dbReference>
<reference evidence="6" key="1">
    <citation type="journal article" date="2017" name="Cell">
        <title>Insights into land plant evolution garnered from the Marchantia polymorpha genome.</title>
        <authorList>
            <person name="Bowman J.L."/>
            <person name="Kohchi T."/>
            <person name="Yamato K.T."/>
            <person name="Jenkins J."/>
            <person name="Shu S."/>
            <person name="Ishizaki K."/>
            <person name="Yamaoka S."/>
            <person name="Nishihama R."/>
            <person name="Nakamura Y."/>
            <person name="Berger F."/>
            <person name="Adam C."/>
            <person name="Aki S.S."/>
            <person name="Althoff F."/>
            <person name="Araki T."/>
            <person name="Arteaga-Vazquez M.A."/>
            <person name="Balasubrmanian S."/>
            <person name="Barry K."/>
            <person name="Bauer D."/>
            <person name="Boehm C.R."/>
            <person name="Briginshaw L."/>
            <person name="Caballero-Perez J."/>
            <person name="Catarino B."/>
            <person name="Chen F."/>
            <person name="Chiyoda S."/>
            <person name="Chovatia M."/>
            <person name="Davies K.M."/>
            <person name="Delmans M."/>
            <person name="Demura T."/>
            <person name="Dierschke T."/>
            <person name="Dolan L."/>
            <person name="Dorantes-Acosta A.E."/>
            <person name="Eklund D.M."/>
            <person name="Florent S.N."/>
            <person name="Flores-Sandoval E."/>
            <person name="Fujiyama A."/>
            <person name="Fukuzawa H."/>
            <person name="Galik B."/>
            <person name="Grimanelli D."/>
            <person name="Grimwood J."/>
            <person name="Grossniklaus U."/>
            <person name="Hamada T."/>
            <person name="Haseloff J."/>
            <person name="Hetherington A.J."/>
            <person name="Higo A."/>
            <person name="Hirakawa Y."/>
            <person name="Hundley H.N."/>
            <person name="Ikeda Y."/>
            <person name="Inoue K."/>
            <person name="Inoue S.I."/>
            <person name="Ishida S."/>
            <person name="Jia Q."/>
            <person name="Kakita M."/>
            <person name="Kanazawa T."/>
            <person name="Kawai Y."/>
            <person name="Kawashima T."/>
            <person name="Kennedy M."/>
            <person name="Kinose K."/>
            <person name="Kinoshita T."/>
            <person name="Kohara Y."/>
            <person name="Koide E."/>
            <person name="Komatsu K."/>
            <person name="Kopischke S."/>
            <person name="Kubo M."/>
            <person name="Kyozuka J."/>
            <person name="Lagercrantz U."/>
            <person name="Lin S.S."/>
            <person name="Lindquist E."/>
            <person name="Lipzen A.M."/>
            <person name="Lu C.W."/>
            <person name="De Luna E."/>
            <person name="Martienssen R.A."/>
            <person name="Minamino N."/>
            <person name="Mizutani M."/>
            <person name="Mizutani M."/>
            <person name="Mochizuki N."/>
            <person name="Monte I."/>
            <person name="Mosher R."/>
            <person name="Nagasaki H."/>
            <person name="Nakagami H."/>
            <person name="Naramoto S."/>
            <person name="Nishitani K."/>
            <person name="Ohtani M."/>
            <person name="Okamoto T."/>
            <person name="Okumura M."/>
            <person name="Phillips J."/>
            <person name="Pollak B."/>
            <person name="Reinders A."/>
            <person name="Rovekamp M."/>
            <person name="Sano R."/>
            <person name="Sawa S."/>
            <person name="Schmid M.W."/>
            <person name="Shirakawa M."/>
            <person name="Solano R."/>
            <person name="Spunde A."/>
            <person name="Suetsugu N."/>
            <person name="Sugano S."/>
            <person name="Sugiyama A."/>
            <person name="Sun R."/>
            <person name="Suzuki Y."/>
            <person name="Takenaka M."/>
            <person name="Takezawa D."/>
            <person name="Tomogane H."/>
            <person name="Tsuzuki M."/>
            <person name="Ueda T."/>
            <person name="Umeda M."/>
            <person name="Ward J.M."/>
            <person name="Watanabe Y."/>
            <person name="Yazaki K."/>
            <person name="Yokoyama R."/>
            <person name="Yoshitake Y."/>
            <person name="Yotsui I."/>
            <person name="Zachgo S."/>
            <person name="Schmutz J."/>
        </authorList>
    </citation>
    <scope>NUCLEOTIDE SEQUENCE [LARGE SCALE GENOMIC DNA]</scope>
    <source>
        <strain evidence="6">Tak-1</strain>
    </source>
</reference>
<dbReference type="GO" id="GO:0006412">
    <property type="term" value="P:translation"/>
    <property type="evidence" value="ECO:0007669"/>
    <property type="project" value="InterPro"/>
</dbReference>
<dbReference type="GO" id="GO:0005840">
    <property type="term" value="C:ribosome"/>
    <property type="evidence" value="ECO:0007669"/>
    <property type="project" value="UniProtKB-KW"/>
</dbReference>
<accession>A0A2R6XKW7</accession>
<dbReference type="OrthoDB" id="2043at2759"/>
<evidence type="ECO:0000256" key="3">
    <source>
        <dbReference type="ARBA" id="ARBA00023274"/>
    </source>
</evidence>